<dbReference type="SMART" id="SM00387">
    <property type="entry name" value="HATPase_c"/>
    <property type="match status" value="1"/>
</dbReference>
<dbReference type="InterPro" id="IPR003594">
    <property type="entry name" value="HATPase_dom"/>
</dbReference>
<dbReference type="GO" id="GO:0051539">
    <property type="term" value="F:4 iron, 4 sulfur cluster binding"/>
    <property type="evidence" value="ECO:0007669"/>
    <property type="project" value="UniProtKB-KW"/>
</dbReference>
<dbReference type="Gene3D" id="3.30.565.10">
    <property type="entry name" value="Histidine kinase-like ATPase, C-terminal domain"/>
    <property type="match status" value="1"/>
</dbReference>
<dbReference type="EMBL" id="BMIF01000027">
    <property type="protein sequence ID" value="GGA82469.1"/>
    <property type="molecule type" value="Genomic_DNA"/>
</dbReference>
<dbReference type="InterPro" id="IPR005467">
    <property type="entry name" value="His_kinase_dom"/>
</dbReference>
<keyword evidence="7" id="KW-0963">Cytoplasm</keyword>
<dbReference type="GO" id="GO:0046872">
    <property type="term" value="F:metal ion binding"/>
    <property type="evidence" value="ECO:0007669"/>
    <property type="project" value="UniProtKB-KW"/>
</dbReference>
<organism evidence="18 19">
    <name type="scientific">Nitratireductor aestuarii</name>
    <dbReference type="NCBI Taxonomy" id="1735103"/>
    <lineage>
        <taxon>Bacteria</taxon>
        <taxon>Pseudomonadati</taxon>
        <taxon>Pseudomonadota</taxon>
        <taxon>Alphaproteobacteria</taxon>
        <taxon>Hyphomicrobiales</taxon>
        <taxon>Phyllobacteriaceae</taxon>
        <taxon>Nitratireductor</taxon>
    </lineage>
</organism>
<dbReference type="GO" id="GO:0016020">
    <property type="term" value="C:membrane"/>
    <property type="evidence" value="ECO:0007669"/>
    <property type="project" value="InterPro"/>
</dbReference>
<comment type="cofactor">
    <cofactor evidence="2">
        <name>[4Fe-4S] cluster</name>
        <dbReference type="ChEBI" id="CHEBI:49883"/>
    </cofactor>
</comment>
<keyword evidence="6" id="KW-0004">4Fe-4S</keyword>
<protein>
    <recommendedName>
        <fullName evidence="5">Oxygen sensor histidine kinase NreB</fullName>
        <ecNumber evidence="4">2.7.13.3</ecNumber>
    </recommendedName>
    <alternativeName>
        <fullName evidence="15">Nitrogen regulation protein B</fullName>
    </alternativeName>
</protein>
<dbReference type="GO" id="GO:0000155">
    <property type="term" value="F:phosphorelay sensor kinase activity"/>
    <property type="evidence" value="ECO:0007669"/>
    <property type="project" value="InterPro"/>
</dbReference>
<dbReference type="GO" id="GO:0005737">
    <property type="term" value="C:cytoplasm"/>
    <property type="evidence" value="ECO:0007669"/>
    <property type="project" value="UniProtKB-SubCell"/>
</dbReference>
<evidence type="ECO:0000313" key="18">
    <source>
        <dbReference type="EMBL" id="GGA82469.1"/>
    </source>
</evidence>
<proteinExistence type="predicted"/>
<feature type="transmembrane region" description="Helical" evidence="16">
    <location>
        <begin position="62"/>
        <end position="84"/>
    </location>
</feature>
<evidence type="ECO:0000256" key="13">
    <source>
        <dbReference type="ARBA" id="ARBA00023014"/>
    </source>
</evidence>
<dbReference type="GO" id="GO:0046983">
    <property type="term" value="F:protein dimerization activity"/>
    <property type="evidence" value="ECO:0007669"/>
    <property type="project" value="InterPro"/>
</dbReference>
<dbReference type="EC" id="2.7.13.3" evidence="4"/>
<dbReference type="SUPFAM" id="SSF55874">
    <property type="entry name" value="ATPase domain of HSP90 chaperone/DNA topoisomerase II/histidine kinase"/>
    <property type="match status" value="1"/>
</dbReference>
<comment type="caution">
    <text evidence="18">The sequence shown here is derived from an EMBL/GenBank/DDBJ whole genome shotgun (WGS) entry which is preliminary data.</text>
</comment>
<keyword evidence="16" id="KW-0472">Membrane</keyword>
<dbReference type="AlphaFoldDB" id="A0A916WAX4"/>
<gene>
    <name evidence="18" type="ORF">GCM10011385_40850</name>
</gene>
<keyword evidence="16" id="KW-1133">Transmembrane helix</keyword>
<evidence type="ECO:0000256" key="4">
    <source>
        <dbReference type="ARBA" id="ARBA00012438"/>
    </source>
</evidence>
<accession>A0A916WAX4</accession>
<dbReference type="PROSITE" id="PS50109">
    <property type="entry name" value="HIS_KIN"/>
    <property type="match status" value="1"/>
</dbReference>
<dbReference type="Proteomes" id="UP000636264">
    <property type="component" value="Unassembled WGS sequence"/>
</dbReference>
<evidence type="ECO:0000256" key="12">
    <source>
        <dbReference type="ARBA" id="ARBA00023012"/>
    </source>
</evidence>
<evidence type="ECO:0000256" key="5">
    <source>
        <dbReference type="ARBA" id="ARBA00017322"/>
    </source>
</evidence>
<evidence type="ECO:0000256" key="6">
    <source>
        <dbReference type="ARBA" id="ARBA00022485"/>
    </source>
</evidence>
<dbReference type="PRINTS" id="PR00344">
    <property type="entry name" value="BCTRLSENSOR"/>
</dbReference>
<dbReference type="CDD" id="cd16917">
    <property type="entry name" value="HATPase_UhpB-NarQ-NarX-like"/>
    <property type="match status" value="1"/>
</dbReference>
<keyword evidence="8" id="KW-0808">Transferase</keyword>
<dbReference type="InterPro" id="IPR004358">
    <property type="entry name" value="Sig_transdc_His_kin-like_C"/>
</dbReference>
<dbReference type="InterPro" id="IPR036890">
    <property type="entry name" value="HATPase_C_sf"/>
</dbReference>
<dbReference type="Pfam" id="PF02518">
    <property type="entry name" value="HATPase_c"/>
    <property type="match status" value="1"/>
</dbReference>
<evidence type="ECO:0000256" key="10">
    <source>
        <dbReference type="ARBA" id="ARBA00022777"/>
    </source>
</evidence>
<evidence type="ECO:0000256" key="11">
    <source>
        <dbReference type="ARBA" id="ARBA00023004"/>
    </source>
</evidence>
<evidence type="ECO:0000256" key="7">
    <source>
        <dbReference type="ARBA" id="ARBA00022490"/>
    </source>
</evidence>
<keyword evidence="16" id="KW-0812">Transmembrane</keyword>
<feature type="domain" description="Histidine kinase" evidence="17">
    <location>
        <begin position="243"/>
        <end position="330"/>
    </location>
</feature>
<dbReference type="Pfam" id="PF07730">
    <property type="entry name" value="HisKA_3"/>
    <property type="match status" value="1"/>
</dbReference>
<dbReference type="PANTHER" id="PTHR24421">
    <property type="entry name" value="NITRATE/NITRITE SENSOR PROTEIN NARX-RELATED"/>
    <property type="match status" value="1"/>
</dbReference>
<evidence type="ECO:0000256" key="8">
    <source>
        <dbReference type="ARBA" id="ARBA00022679"/>
    </source>
</evidence>
<evidence type="ECO:0000256" key="9">
    <source>
        <dbReference type="ARBA" id="ARBA00022723"/>
    </source>
</evidence>
<keyword evidence="13" id="KW-0411">Iron-sulfur</keyword>
<evidence type="ECO:0000256" key="15">
    <source>
        <dbReference type="ARBA" id="ARBA00030800"/>
    </source>
</evidence>
<dbReference type="InterPro" id="IPR011712">
    <property type="entry name" value="Sig_transdc_His_kin_sub3_dim/P"/>
</dbReference>
<evidence type="ECO:0000256" key="16">
    <source>
        <dbReference type="SAM" id="Phobius"/>
    </source>
</evidence>
<keyword evidence="9" id="KW-0479">Metal-binding</keyword>
<keyword evidence="10" id="KW-0418">Kinase</keyword>
<keyword evidence="11" id="KW-0408">Iron</keyword>
<keyword evidence="19" id="KW-1185">Reference proteome</keyword>
<sequence>MGKLVANYDRYDHLGIRRGVEDVPLLEIYNPIRQPWSGTVVAVIEFYELAGDLQGTLRKALLTSWMAVAGAVLLIFLALFAIVYRASRTIDRQASDLSLRVRDLTEALEANRTLHNRVQTATQRAVARNERFLRRVGADLHDGPAQLVALASLKLDSDLVLEEGASPTLRQREVTAIRSILNDAMGEIRAICHGLVLPQLESATPAEIIEQAITAHEQRTACKVEHQLGPLTNALPLPHRICLYRFVQEALNNGHIHAPGAKLTVTGSSAPSSLVINVSDDGPGFDPDTIGNDSLGLSGLRDRIESLGGRFSLSTGPSGTSLTMELTLQEEQDDRENLDRDR</sequence>
<evidence type="ECO:0000256" key="1">
    <source>
        <dbReference type="ARBA" id="ARBA00000085"/>
    </source>
</evidence>
<evidence type="ECO:0000256" key="14">
    <source>
        <dbReference type="ARBA" id="ARBA00024827"/>
    </source>
</evidence>
<name>A0A916WAX4_9HYPH</name>
<reference evidence="18" key="2">
    <citation type="submission" date="2020-09" db="EMBL/GenBank/DDBJ databases">
        <authorList>
            <person name="Sun Q."/>
            <person name="Zhou Y."/>
        </authorList>
    </citation>
    <scope>NUCLEOTIDE SEQUENCE</scope>
    <source>
        <strain evidence="18">CGMCC 1.15320</strain>
    </source>
</reference>
<comment type="function">
    <text evidence="14">Member of the two-component regulatory system NreB/NreC involved in the control of dissimilatory nitrate/nitrite reduction in response to oxygen. NreB functions as a direct oxygen sensor histidine kinase which is autophosphorylated, in the absence of oxygen, probably at the conserved histidine residue, and transfers its phosphate group probably to a conserved aspartate residue of NreC. NreB/NreC activates the expression of the nitrate (narGHJI) and nitrite (nir) reductase operons, as well as the putative nitrate transporter gene narT.</text>
</comment>
<evidence type="ECO:0000313" key="19">
    <source>
        <dbReference type="Proteomes" id="UP000636264"/>
    </source>
</evidence>
<evidence type="ECO:0000256" key="3">
    <source>
        <dbReference type="ARBA" id="ARBA00004496"/>
    </source>
</evidence>
<reference evidence="18" key="1">
    <citation type="journal article" date="2014" name="Int. J. Syst. Evol. Microbiol.">
        <title>Complete genome sequence of Corynebacterium casei LMG S-19264T (=DSM 44701T), isolated from a smear-ripened cheese.</title>
        <authorList>
            <consortium name="US DOE Joint Genome Institute (JGI-PGF)"/>
            <person name="Walter F."/>
            <person name="Albersmeier A."/>
            <person name="Kalinowski J."/>
            <person name="Ruckert C."/>
        </authorList>
    </citation>
    <scope>NUCLEOTIDE SEQUENCE</scope>
    <source>
        <strain evidence="18">CGMCC 1.15320</strain>
    </source>
</reference>
<evidence type="ECO:0000259" key="17">
    <source>
        <dbReference type="PROSITE" id="PS50109"/>
    </source>
</evidence>
<dbReference type="InterPro" id="IPR050482">
    <property type="entry name" value="Sensor_HK_TwoCompSys"/>
</dbReference>
<evidence type="ECO:0000256" key="2">
    <source>
        <dbReference type="ARBA" id="ARBA00001966"/>
    </source>
</evidence>
<keyword evidence="12" id="KW-0902">Two-component regulatory system</keyword>
<comment type="catalytic activity">
    <reaction evidence="1">
        <text>ATP + protein L-histidine = ADP + protein N-phospho-L-histidine.</text>
        <dbReference type="EC" id="2.7.13.3"/>
    </reaction>
</comment>
<comment type="subcellular location">
    <subcellularLocation>
        <location evidence="3">Cytoplasm</location>
    </subcellularLocation>
</comment>